<gene>
    <name evidence="2" type="ORF">P167DRAFT_64967</name>
</gene>
<feature type="signal peptide" evidence="1">
    <location>
        <begin position="1"/>
        <end position="27"/>
    </location>
</feature>
<evidence type="ECO:0000313" key="2">
    <source>
        <dbReference type="EMBL" id="RPB14307.1"/>
    </source>
</evidence>
<feature type="chain" id="PRO_5018253307" description="Extracellular membrane protein CFEM domain-containing protein" evidence="1">
    <location>
        <begin position="28"/>
        <end position="205"/>
    </location>
</feature>
<accession>A0A3N4KUV7</accession>
<name>A0A3N4KUV7_9PEZI</name>
<proteinExistence type="predicted"/>
<keyword evidence="1" id="KW-0732">Signal</keyword>
<reference evidence="2 3" key="1">
    <citation type="journal article" date="2018" name="Nat. Ecol. Evol.">
        <title>Pezizomycetes genomes reveal the molecular basis of ectomycorrhizal truffle lifestyle.</title>
        <authorList>
            <person name="Murat C."/>
            <person name="Payen T."/>
            <person name="Noel B."/>
            <person name="Kuo A."/>
            <person name="Morin E."/>
            <person name="Chen J."/>
            <person name="Kohler A."/>
            <person name="Krizsan K."/>
            <person name="Balestrini R."/>
            <person name="Da Silva C."/>
            <person name="Montanini B."/>
            <person name="Hainaut M."/>
            <person name="Levati E."/>
            <person name="Barry K.W."/>
            <person name="Belfiori B."/>
            <person name="Cichocki N."/>
            <person name="Clum A."/>
            <person name="Dockter R.B."/>
            <person name="Fauchery L."/>
            <person name="Guy J."/>
            <person name="Iotti M."/>
            <person name="Le Tacon F."/>
            <person name="Lindquist E.A."/>
            <person name="Lipzen A."/>
            <person name="Malagnac F."/>
            <person name="Mello A."/>
            <person name="Molinier V."/>
            <person name="Miyauchi S."/>
            <person name="Poulain J."/>
            <person name="Riccioni C."/>
            <person name="Rubini A."/>
            <person name="Sitrit Y."/>
            <person name="Splivallo R."/>
            <person name="Traeger S."/>
            <person name="Wang M."/>
            <person name="Zifcakova L."/>
            <person name="Wipf D."/>
            <person name="Zambonelli A."/>
            <person name="Paolocci F."/>
            <person name="Nowrousian M."/>
            <person name="Ottonello S."/>
            <person name="Baldrian P."/>
            <person name="Spatafora J.W."/>
            <person name="Henrissat B."/>
            <person name="Nagy L.G."/>
            <person name="Aury J.M."/>
            <person name="Wincker P."/>
            <person name="Grigoriev I.V."/>
            <person name="Bonfante P."/>
            <person name="Martin F.M."/>
        </authorList>
    </citation>
    <scope>NUCLEOTIDE SEQUENCE [LARGE SCALE GENOMIC DNA]</scope>
    <source>
        <strain evidence="2 3">CCBAS932</strain>
    </source>
</reference>
<evidence type="ECO:0000313" key="3">
    <source>
        <dbReference type="Proteomes" id="UP000277580"/>
    </source>
</evidence>
<evidence type="ECO:0000256" key="1">
    <source>
        <dbReference type="SAM" id="SignalP"/>
    </source>
</evidence>
<dbReference type="OrthoDB" id="10298041at2759"/>
<dbReference type="EMBL" id="ML119118">
    <property type="protein sequence ID" value="RPB14307.1"/>
    <property type="molecule type" value="Genomic_DNA"/>
</dbReference>
<protein>
    <recommendedName>
        <fullName evidence="4">Extracellular membrane protein CFEM domain-containing protein</fullName>
    </recommendedName>
</protein>
<dbReference type="InParanoid" id="A0A3N4KUV7"/>
<dbReference type="Proteomes" id="UP000277580">
    <property type="component" value="Unassembled WGS sequence"/>
</dbReference>
<organism evidence="2 3">
    <name type="scientific">Morchella conica CCBAS932</name>
    <dbReference type="NCBI Taxonomy" id="1392247"/>
    <lineage>
        <taxon>Eukaryota</taxon>
        <taxon>Fungi</taxon>
        <taxon>Dikarya</taxon>
        <taxon>Ascomycota</taxon>
        <taxon>Pezizomycotina</taxon>
        <taxon>Pezizomycetes</taxon>
        <taxon>Pezizales</taxon>
        <taxon>Morchellaceae</taxon>
        <taxon>Morchella</taxon>
    </lineage>
</organism>
<evidence type="ECO:0008006" key="4">
    <source>
        <dbReference type="Google" id="ProtNLM"/>
    </source>
</evidence>
<keyword evidence="3" id="KW-1185">Reference proteome</keyword>
<dbReference type="AlphaFoldDB" id="A0A3N4KUV7"/>
<sequence>MHGFIKFYISVILLFLVIASASRQTTSTSIGKDTITAKTADSVEGGSKATHRSPQLRPTDDIERCFHPFTLFCYYQSVTHTSHCECTYIIRPSSSAIIHQEGITKHCNADMSKCAYIYETDNRCRKDWKFQCTETHMPGFDWECSCQGWSGEGEEYPPRYNRVGRWCWRFWYYKSLFVEKAEPMRRYAEVGGGVGKVLIEQDSLS</sequence>